<dbReference type="InterPro" id="IPR003439">
    <property type="entry name" value="ABC_transporter-like_ATP-bd"/>
</dbReference>
<feature type="region of interest" description="Disordered" evidence="10">
    <location>
        <begin position="336"/>
        <end position="361"/>
    </location>
</feature>
<dbReference type="InterPro" id="IPR003593">
    <property type="entry name" value="AAA+_ATPase"/>
</dbReference>
<dbReference type="PROSITE" id="PS00211">
    <property type="entry name" value="ABC_TRANSPORTER_1"/>
    <property type="match status" value="1"/>
</dbReference>
<dbReference type="KEGG" id="csph:CSPHI_08685"/>
<evidence type="ECO:0000256" key="5">
    <source>
        <dbReference type="ARBA" id="ARBA00022840"/>
    </source>
</evidence>
<dbReference type="SUPFAM" id="SSF52540">
    <property type="entry name" value="P-loop containing nucleoside triphosphate hydrolases"/>
    <property type="match status" value="1"/>
</dbReference>
<dbReference type="GO" id="GO:0140359">
    <property type="term" value="F:ABC-type transporter activity"/>
    <property type="evidence" value="ECO:0007669"/>
    <property type="project" value="InterPro"/>
</dbReference>
<dbReference type="GO" id="GO:0034040">
    <property type="term" value="F:ATPase-coupled lipid transmembrane transporter activity"/>
    <property type="evidence" value="ECO:0007669"/>
    <property type="project" value="TreeGrafter"/>
</dbReference>
<sequence length="626" mass="67341">MQYLTRILGTARVLWPFYLGIVVCSVGTAAAALVSPFLIRDATDAIVGALGAGGDRAGAARTVVALALGLLAADLVQAVVQNIGGYLGDVMAARMREILATRYFAKLLALPQRYFDDQRTGTMIARLDRSITNVIQFLQAFANTFFPMLLTMAAVLAITAWHWWPLAVLLAVVFPVYVWLTALTSRRWQRLERAKNHEIDHAGGRFAEAVGQIQVVRSFVAELRELRAFAGRYARTVGLTRVQSRWWHGMDATRGAALTLIFFGIHLLLFTRTLGGHFSIGTMVMLIQLTTMAKHPVTMMSYVIDTAQRAVAGSRDYFDVMVLDAEPAADPRLRAAAARDGGGRDAAEAGEDAPAPGRRLEPVPGAPVIEFDAVDFAYEPGTPVLRGVSFTAEADHRVALVGESGGGKSTIVQLLLGFYRPTGGRLRICGRDVTGLPMADLRATVGVVFQDAALFSGTIRENIAYGRPGAGEAEIRAAAERANADGFIRAFAEGYDTVIGERGLKLSGGQRQRIAIARAILKDAPVLILDEATSALDTRAEREVQRGLEELMAGRTTIVIAHRLSTISGVDRVVTLDRGRVDEVGSPAELAGTGGIYAELLRLTASASAEDRRRLSRFGLAPGGEG</sequence>
<dbReference type="InterPro" id="IPR017871">
    <property type="entry name" value="ABC_transporter-like_CS"/>
</dbReference>
<feature type="transmembrane region" description="Helical" evidence="11">
    <location>
        <begin position="134"/>
        <end position="157"/>
    </location>
</feature>
<dbReference type="Pfam" id="PF00005">
    <property type="entry name" value="ABC_tran"/>
    <property type="match status" value="1"/>
</dbReference>
<keyword evidence="15" id="KW-1185">Reference proteome</keyword>
<proteinExistence type="inferred from homology"/>
<evidence type="ECO:0000256" key="9">
    <source>
        <dbReference type="ARBA" id="ARBA00023455"/>
    </source>
</evidence>
<feature type="transmembrane region" description="Helical" evidence="11">
    <location>
        <begin position="15"/>
        <end position="39"/>
    </location>
</feature>
<evidence type="ECO:0000256" key="3">
    <source>
        <dbReference type="ARBA" id="ARBA00022692"/>
    </source>
</evidence>
<dbReference type="CDD" id="cd07346">
    <property type="entry name" value="ABC_6TM_exporters"/>
    <property type="match status" value="1"/>
</dbReference>
<dbReference type="Gene3D" id="1.20.1560.10">
    <property type="entry name" value="ABC transporter type 1, transmembrane domain"/>
    <property type="match status" value="1"/>
</dbReference>
<dbReference type="PANTHER" id="PTHR24221:SF654">
    <property type="entry name" value="ATP-BINDING CASSETTE SUB-FAMILY B MEMBER 6"/>
    <property type="match status" value="1"/>
</dbReference>
<evidence type="ECO:0000256" key="6">
    <source>
        <dbReference type="ARBA" id="ARBA00022967"/>
    </source>
</evidence>
<keyword evidence="7 11" id="KW-1133">Transmembrane helix</keyword>
<evidence type="ECO:0000313" key="14">
    <source>
        <dbReference type="EMBL" id="APT91084.1"/>
    </source>
</evidence>
<comment type="subcellular location">
    <subcellularLocation>
        <location evidence="1">Cell inner membrane</location>
        <topology evidence="1">Multi-pass membrane protein</topology>
    </subcellularLocation>
</comment>
<dbReference type="OrthoDB" id="9806127at2"/>
<dbReference type="PROSITE" id="PS50929">
    <property type="entry name" value="ABC_TM1F"/>
    <property type="match status" value="1"/>
</dbReference>
<keyword evidence="3 11" id="KW-0812">Transmembrane</keyword>
<dbReference type="GO" id="GO:0005524">
    <property type="term" value="F:ATP binding"/>
    <property type="evidence" value="ECO:0007669"/>
    <property type="project" value="UniProtKB-KW"/>
</dbReference>
<comment type="similarity">
    <text evidence="9">Belongs to the ABC transporter superfamily. Siderophore-Fe(3+) uptake transporter (SIUT) (TC 3.A.1.21) family.</text>
</comment>
<accession>A0A1L7CZ25</accession>
<dbReference type="GO" id="GO:0016887">
    <property type="term" value="F:ATP hydrolysis activity"/>
    <property type="evidence" value="ECO:0007669"/>
    <property type="project" value="InterPro"/>
</dbReference>
<dbReference type="InterPro" id="IPR027417">
    <property type="entry name" value="P-loop_NTPase"/>
</dbReference>
<feature type="domain" description="ABC transporter" evidence="12">
    <location>
        <begin position="369"/>
        <end position="603"/>
    </location>
</feature>
<keyword evidence="5 14" id="KW-0067">ATP-binding</keyword>
<evidence type="ECO:0000256" key="1">
    <source>
        <dbReference type="ARBA" id="ARBA00004429"/>
    </source>
</evidence>
<dbReference type="Gene3D" id="3.40.50.300">
    <property type="entry name" value="P-loop containing nucleotide triphosphate hydrolases"/>
    <property type="match status" value="1"/>
</dbReference>
<dbReference type="SUPFAM" id="SSF90123">
    <property type="entry name" value="ABC transporter transmembrane region"/>
    <property type="match status" value="1"/>
</dbReference>
<evidence type="ECO:0000256" key="11">
    <source>
        <dbReference type="SAM" id="Phobius"/>
    </source>
</evidence>
<evidence type="ECO:0000256" key="7">
    <source>
        <dbReference type="ARBA" id="ARBA00022989"/>
    </source>
</evidence>
<evidence type="ECO:0000256" key="8">
    <source>
        <dbReference type="ARBA" id="ARBA00023136"/>
    </source>
</evidence>
<feature type="transmembrane region" description="Helical" evidence="11">
    <location>
        <begin position="163"/>
        <end position="183"/>
    </location>
</feature>
<evidence type="ECO:0000259" key="13">
    <source>
        <dbReference type="PROSITE" id="PS50929"/>
    </source>
</evidence>
<dbReference type="PROSITE" id="PS50893">
    <property type="entry name" value="ABC_TRANSPORTER_2"/>
    <property type="match status" value="1"/>
</dbReference>
<dbReference type="AlphaFoldDB" id="A0A1L7CZ25"/>
<evidence type="ECO:0000256" key="4">
    <source>
        <dbReference type="ARBA" id="ARBA00022741"/>
    </source>
</evidence>
<dbReference type="PANTHER" id="PTHR24221">
    <property type="entry name" value="ATP-BINDING CASSETTE SUB-FAMILY B"/>
    <property type="match status" value="1"/>
</dbReference>
<dbReference type="InterPro" id="IPR036640">
    <property type="entry name" value="ABC1_TM_sf"/>
</dbReference>
<dbReference type="RefSeq" id="WP_075692498.1">
    <property type="nucleotide sequence ID" value="NZ_CP009248.1"/>
</dbReference>
<keyword evidence="2" id="KW-0997">Cell inner membrane</keyword>
<evidence type="ECO:0000256" key="10">
    <source>
        <dbReference type="SAM" id="MobiDB-lite"/>
    </source>
</evidence>
<feature type="transmembrane region" description="Helical" evidence="11">
    <location>
        <begin position="252"/>
        <end position="270"/>
    </location>
</feature>
<evidence type="ECO:0000259" key="12">
    <source>
        <dbReference type="PROSITE" id="PS50893"/>
    </source>
</evidence>
<dbReference type="InterPro" id="IPR039421">
    <property type="entry name" value="Type_1_exporter"/>
</dbReference>
<keyword evidence="4" id="KW-0547">Nucleotide-binding</keyword>
<dbReference type="STRING" id="1437874.CSPHI_08685"/>
<dbReference type="Pfam" id="PF00664">
    <property type="entry name" value="ABC_membrane"/>
    <property type="match status" value="1"/>
</dbReference>
<dbReference type="GO" id="GO:0005886">
    <property type="term" value="C:plasma membrane"/>
    <property type="evidence" value="ECO:0007669"/>
    <property type="project" value="UniProtKB-SubCell"/>
</dbReference>
<organism evidence="14 15">
    <name type="scientific">Corynebacterium sphenisci DSM 44792</name>
    <dbReference type="NCBI Taxonomy" id="1437874"/>
    <lineage>
        <taxon>Bacteria</taxon>
        <taxon>Bacillati</taxon>
        <taxon>Actinomycetota</taxon>
        <taxon>Actinomycetes</taxon>
        <taxon>Mycobacteriales</taxon>
        <taxon>Corynebacteriaceae</taxon>
        <taxon>Corynebacterium</taxon>
    </lineage>
</organism>
<evidence type="ECO:0000313" key="15">
    <source>
        <dbReference type="Proteomes" id="UP000185469"/>
    </source>
</evidence>
<gene>
    <name evidence="14" type="ORF">CSPHI_08685</name>
</gene>
<dbReference type="FunFam" id="3.40.50.300:FF:000218">
    <property type="entry name" value="Multidrug ABC transporter ATP-binding protein"/>
    <property type="match status" value="1"/>
</dbReference>
<dbReference type="Proteomes" id="UP000185469">
    <property type="component" value="Chromosome"/>
</dbReference>
<keyword evidence="6" id="KW-1278">Translocase</keyword>
<feature type="domain" description="ABC transmembrane type-1" evidence="13">
    <location>
        <begin position="19"/>
        <end position="309"/>
    </location>
</feature>
<dbReference type="InterPro" id="IPR011527">
    <property type="entry name" value="ABC1_TM_dom"/>
</dbReference>
<evidence type="ECO:0000256" key="2">
    <source>
        <dbReference type="ARBA" id="ARBA00022519"/>
    </source>
</evidence>
<protein>
    <submittedName>
        <fullName evidence="14">Iron ABC transporter ATP-binding protein</fullName>
    </submittedName>
</protein>
<keyword evidence="2" id="KW-1003">Cell membrane</keyword>
<dbReference type="SMART" id="SM00382">
    <property type="entry name" value="AAA"/>
    <property type="match status" value="1"/>
</dbReference>
<name>A0A1L7CZ25_9CORY</name>
<dbReference type="EMBL" id="CP009248">
    <property type="protein sequence ID" value="APT91084.1"/>
    <property type="molecule type" value="Genomic_DNA"/>
</dbReference>
<reference evidence="14 15" key="1">
    <citation type="submission" date="2014-08" db="EMBL/GenBank/DDBJ databases">
        <title>Complete genome sequence of Corynebacterium sphenisci CECT 5990(T) (=DSM 44792(T)), isolated from healthy wild penguins.</title>
        <authorList>
            <person name="Ruckert C."/>
            <person name="Albersmeier A."/>
            <person name="Winkler A."/>
            <person name="Kalinowski J."/>
        </authorList>
    </citation>
    <scope>NUCLEOTIDE SEQUENCE [LARGE SCALE GENOMIC DNA]</scope>
    <source>
        <strain evidence="14 15">DSM 44792</strain>
    </source>
</reference>
<keyword evidence="8 11" id="KW-0472">Membrane</keyword>